<dbReference type="RefSeq" id="XP_020650045.2">
    <property type="nucleotide sequence ID" value="XM_020794386.2"/>
</dbReference>
<protein>
    <recommendedName>
        <fullName evidence="11">Pleckstrin homology domain-containing family A member 5</fullName>
    </recommendedName>
</protein>
<evidence type="ECO:0000313" key="9">
    <source>
        <dbReference type="RefSeq" id="XP_072848587.1"/>
    </source>
</evidence>
<dbReference type="PANTHER" id="PTHR12752">
    <property type="entry name" value="PHOSPHOINOSITOL 3-PHOSPHATE-BINDING PROTEIN"/>
    <property type="match status" value="1"/>
</dbReference>
<evidence type="ECO:0000259" key="3">
    <source>
        <dbReference type="PROSITE" id="PS50106"/>
    </source>
</evidence>
<feature type="region of interest" description="Disordered" evidence="1">
    <location>
        <begin position="625"/>
        <end position="648"/>
    </location>
</feature>
<evidence type="ECO:0000313" key="7">
    <source>
        <dbReference type="RefSeq" id="XP_020650045.2"/>
    </source>
</evidence>
<feature type="compositionally biased region" description="Polar residues" evidence="1">
    <location>
        <begin position="895"/>
        <end position="915"/>
    </location>
</feature>
<dbReference type="SMART" id="SM00233">
    <property type="entry name" value="PH"/>
    <property type="match status" value="2"/>
</dbReference>
<sequence length="1306" mass="147527">MSRKRRRSCRGRKSSDTRENEHIPTICQCQQNTHVENRTGEEEASDPHIHEAMNVIQPDKNRNNRSCTEKSGRKYDGDDLENKEQDIMCDSVKEGEQEKNCSLLGFLAQQEDVLAVANMDESGTTSAVNITQECSFDDADSLQSDKAFIVEVKCGSFTIKLEMKKDSLFDTGMDCVARRWKSPKERRCHRDHCCKQPKESGPSAGHSGKYRTPKYTLQIANNQNASMKVSIIEKETEVKYVSGKQKLMVSIEPCNKPKKGDSVRPSKYGNTFASDADYSGTEECCHSDSESDFSLPEEEDRFTQYTCSEWGTVIPPPAEFADSEEAFLDCNTEVVSLRPTGDMETFQVALNCGDGGDFFQEKDNKKMECSNEKDFYEDIIFSEFSYTGTSPQEDYSSREIHFGSKPNDEMSDVQQGSNNSLVETKNITPVSHMESNNVRRYSFPATSIDILSSFHPRRDSGFYSMPSLSLKVLPKPSKVTNIYNNSTLTPISCTELSSSLTSLLGNLRDLKSSCCYAFTSYDHDMTLYHAELEGKLSNAFFIDHCFQYMEDCRETEEMAAENFHSVVNSRGGQTEEHRPTRFLRRSDVHEEYPDQAKSELDCEAVRSDHHEVQVDEEFKNKGSFSQASSLFRSPTSNYNDQNNISPQDETEGIQDEHIELQPTGNLHLSLAESEETKKKRRGSVMTVITGELERRLIIRGDKSMADSFSLAIKKEPILPCSIREMFMSPLLDVEEPDLDNEFQSLPEVQEMPDVIHEDSTYQEHSFQADGVSCLLDDEHLSAGTSFTKVSDMLSSDQDICSSDSYGTHLAAEQTQELAKPSYENPEVLSEINMGPNPDTTSPKHQTDNTATTLEDVRVILSNEQESKDVKLGDYPQEEAIDRWAIRRKQFKNSKRCSSAGGSSINSTLTEGSINSEDGRSFDLGLHGDNEERNFYTEIFHSTSWVFRGDDASPNNSPRCLSKRPRPVAVRERTVRIAKGTGDYPWGFRIQFSKPILVTEVDTNSAAEEAGLQIGDIVMAVNGTDVTSMPHSEAANLARKGPDILTLLVGSDISRCPNTPRPTCRGYLHKRTQSGILRGWRKRWFVLKHDGCLYYYKHKKDEGKCRPLEVTKLEGAEIGVDSSLGKTFVFKCIPQTGNRTFYFCATSNQEMKRWLEAMEKAVHPVHQNHVWVDVTLHNTSLPPLAIKNPECLGLLHELDKNKDTWNQHYCILKDGCLYFYASIRSTHALGGIYLQGYTVSEQALGSRRSVIEAKPPSEEFKTFYLCAESVNENKRWITALRASISKWLPLNKAIQDFMNRPLEETRM</sequence>
<dbReference type="Gene3D" id="2.30.42.10">
    <property type="match status" value="1"/>
</dbReference>
<dbReference type="KEGG" id="pvt:110079378"/>
<dbReference type="Gene3D" id="2.30.29.30">
    <property type="entry name" value="Pleckstrin-homology domain (PH domain)/Phosphotyrosine-binding domain (PTB)"/>
    <property type="match status" value="2"/>
</dbReference>
<feature type="domain" description="PH" evidence="2">
    <location>
        <begin position="1060"/>
        <end position="1162"/>
    </location>
</feature>
<feature type="domain" description="PDZ" evidence="3">
    <location>
        <begin position="973"/>
        <end position="1048"/>
    </location>
</feature>
<evidence type="ECO:0000259" key="2">
    <source>
        <dbReference type="PROSITE" id="PS50003"/>
    </source>
</evidence>
<feature type="region of interest" description="Disordered" evidence="1">
    <location>
        <begin position="827"/>
        <end position="850"/>
    </location>
</feature>
<name>A0A6J0TR76_9SAUR</name>
<feature type="compositionally biased region" description="Polar residues" evidence="1">
    <location>
        <begin position="625"/>
        <end position="647"/>
    </location>
</feature>
<keyword evidence="4" id="KW-1185">Reference proteome</keyword>
<gene>
    <name evidence="5 6 7 8 9 10" type="primary">LOC110079378</name>
</gene>
<dbReference type="PROSITE" id="PS50003">
    <property type="entry name" value="PH_DOMAIN"/>
    <property type="match status" value="2"/>
</dbReference>
<feature type="region of interest" description="Disordered" evidence="1">
    <location>
        <begin position="52"/>
        <end position="79"/>
    </location>
</feature>
<dbReference type="RefSeq" id="XP_072848586.1">
    <property type="nucleotide sequence ID" value="XM_072992485.1"/>
</dbReference>
<dbReference type="InterPro" id="IPR011993">
    <property type="entry name" value="PH-like_dom_sf"/>
</dbReference>
<dbReference type="PROSITE" id="PS50106">
    <property type="entry name" value="PDZ"/>
    <property type="match status" value="1"/>
</dbReference>
<dbReference type="GeneID" id="110079378"/>
<evidence type="ECO:0000313" key="10">
    <source>
        <dbReference type="RefSeq" id="XP_072848588.1"/>
    </source>
</evidence>
<evidence type="ECO:0000313" key="4">
    <source>
        <dbReference type="Proteomes" id="UP001652642"/>
    </source>
</evidence>
<accession>A0A6J0TR76</accession>
<feature type="compositionally biased region" description="Polar residues" evidence="1">
    <location>
        <begin position="837"/>
        <end position="850"/>
    </location>
</feature>
<evidence type="ECO:0000256" key="1">
    <source>
        <dbReference type="SAM" id="MobiDB-lite"/>
    </source>
</evidence>
<dbReference type="InterPro" id="IPR036034">
    <property type="entry name" value="PDZ_sf"/>
</dbReference>
<dbReference type="SUPFAM" id="SSF50729">
    <property type="entry name" value="PH domain-like"/>
    <property type="match status" value="2"/>
</dbReference>
<dbReference type="Pfam" id="PF00595">
    <property type="entry name" value="PDZ"/>
    <property type="match status" value="1"/>
</dbReference>
<dbReference type="InterPro" id="IPR001849">
    <property type="entry name" value="PH_domain"/>
</dbReference>
<dbReference type="InterPro" id="IPR001478">
    <property type="entry name" value="PDZ"/>
</dbReference>
<evidence type="ECO:0008006" key="11">
    <source>
        <dbReference type="Google" id="ProtNLM"/>
    </source>
</evidence>
<feature type="compositionally biased region" description="Basic and acidic residues" evidence="1">
    <location>
        <begin position="13"/>
        <end position="22"/>
    </location>
</feature>
<dbReference type="SMART" id="SM00228">
    <property type="entry name" value="PDZ"/>
    <property type="match status" value="1"/>
</dbReference>
<dbReference type="RefSeq" id="XP_072848588.1">
    <property type="nucleotide sequence ID" value="XM_072992487.1"/>
</dbReference>
<evidence type="ECO:0000313" key="5">
    <source>
        <dbReference type="RefSeq" id="XP_020650043.2"/>
    </source>
</evidence>
<dbReference type="RefSeq" id="XP_020650043.2">
    <property type="nucleotide sequence ID" value="XM_020794384.2"/>
</dbReference>
<proteinExistence type="predicted"/>
<organism evidence="4 5">
    <name type="scientific">Pogona vitticeps</name>
    <name type="common">central bearded dragon</name>
    <dbReference type="NCBI Taxonomy" id="103695"/>
    <lineage>
        <taxon>Eukaryota</taxon>
        <taxon>Metazoa</taxon>
        <taxon>Chordata</taxon>
        <taxon>Craniata</taxon>
        <taxon>Vertebrata</taxon>
        <taxon>Euteleostomi</taxon>
        <taxon>Lepidosauria</taxon>
        <taxon>Squamata</taxon>
        <taxon>Bifurcata</taxon>
        <taxon>Unidentata</taxon>
        <taxon>Episquamata</taxon>
        <taxon>Toxicofera</taxon>
        <taxon>Iguania</taxon>
        <taxon>Acrodonta</taxon>
        <taxon>Agamidae</taxon>
        <taxon>Amphibolurinae</taxon>
        <taxon>Pogona</taxon>
    </lineage>
</organism>
<feature type="compositionally biased region" description="Basic and acidic residues" evidence="1">
    <location>
        <begin position="59"/>
        <end position="79"/>
    </location>
</feature>
<dbReference type="Proteomes" id="UP001652642">
    <property type="component" value="Chromosome 2"/>
</dbReference>
<feature type="compositionally biased region" description="Basic residues" evidence="1">
    <location>
        <begin position="1"/>
        <end position="12"/>
    </location>
</feature>
<dbReference type="RefSeq" id="XP_072848587.1">
    <property type="nucleotide sequence ID" value="XM_072992486.1"/>
</dbReference>
<feature type="region of interest" description="Disordered" evidence="1">
    <location>
        <begin position="1"/>
        <end position="25"/>
    </location>
</feature>
<dbReference type="RefSeq" id="XP_020650044.2">
    <property type="nucleotide sequence ID" value="XM_020794385.2"/>
</dbReference>
<dbReference type="PANTHER" id="PTHR12752:SF2">
    <property type="entry name" value="PDZ AND PLECKSTRIN HOMOLOGY DOMAINS 1"/>
    <property type="match status" value="1"/>
</dbReference>
<dbReference type="Pfam" id="PF00169">
    <property type="entry name" value="PH"/>
    <property type="match status" value="2"/>
</dbReference>
<evidence type="ECO:0000313" key="6">
    <source>
        <dbReference type="RefSeq" id="XP_020650044.2"/>
    </source>
</evidence>
<reference evidence="4 5" key="1">
    <citation type="submission" date="2025-05" db="UniProtKB">
        <authorList>
            <consortium name="RefSeq"/>
        </authorList>
    </citation>
    <scope>NUCLEOTIDE SEQUENCE [LARGE SCALE GENOMIC DNA]</scope>
</reference>
<feature type="region of interest" description="Disordered" evidence="1">
    <location>
        <begin position="894"/>
        <end position="917"/>
    </location>
</feature>
<evidence type="ECO:0000313" key="8">
    <source>
        <dbReference type="RefSeq" id="XP_072848586.1"/>
    </source>
</evidence>
<feature type="domain" description="PH" evidence="2">
    <location>
        <begin position="1187"/>
        <end position="1284"/>
    </location>
</feature>
<dbReference type="OrthoDB" id="2157866at2759"/>